<sequence>MENQSISRSANINAEYATPHLLADIGGTYARFALELGRGDFQYVTSLLCADYVDFYAAIRAYLKTLPAELLIEHAAVAIANPVDGDRVSMTNYHWHFSIEEMRQKLGFDTLLIVNDFTALAMALPRLGPNDVQQIGGGSPRKQSVIGLLGPGSGLGTSGLIPAGDGWISLGSEGGHTSFAPRDEREIVVLRYVWKHFEHVSFERLVSGPGLELIYRALVEHGHGMMREVNAPEITQMALDRSDPFCVEALDVFCSLLGTAAANLAVTLGAMGGIYIGGGIVPRLGEYFEKSSFRARFEQKGRFSRYVAAIPTFVITAEHATFMGASAILEAQLRTLSSDPGSAILGQIRRIRSNLSPAELRVAEHVLAHARAVVNDPIAEIARAADVSQPTVIRFCRSLGCEGLSDFKLRLASGLTGTVPVTHIQVTDDDSALELGAKVLGNTASSILQVRSQLNRDMIERAISLINRASRLEFYAIGHYGVVAQDAQFKFLRLGIPSIAHTDSRLQLLSASVLSEQDVVVISSSSGRLPELLEVAEKARERGAKVIAIAASHSPLIRKADVALIVDHVEDVTTHLPMVSRILHLLVIDMLAVGVAMGRNQGSASLMRGEADERLDEATIENPVMVKKAGARNQAPGVSLASPLAKLTSHSRE</sequence>
<keyword evidence="3 10" id="KW-0418">Kinase</keyword>
<dbReference type="CDD" id="cd24008">
    <property type="entry name" value="ASKHA_NBD_GLK"/>
    <property type="match status" value="1"/>
</dbReference>
<dbReference type="PROSITE" id="PS00356">
    <property type="entry name" value="HTH_LACI_1"/>
    <property type="match status" value="1"/>
</dbReference>
<organism evidence="14 15">
    <name type="scientific">Undibacterium danionis</name>
    <dbReference type="NCBI Taxonomy" id="1812100"/>
    <lineage>
        <taxon>Bacteria</taxon>
        <taxon>Pseudomonadati</taxon>
        <taxon>Pseudomonadota</taxon>
        <taxon>Betaproteobacteria</taxon>
        <taxon>Burkholderiales</taxon>
        <taxon>Oxalobacteraceae</taxon>
        <taxon>Undibacterium</taxon>
    </lineage>
</organism>
<evidence type="ECO:0000256" key="7">
    <source>
        <dbReference type="ARBA" id="ARBA00023163"/>
    </source>
</evidence>
<dbReference type="InterPro" id="IPR009057">
    <property type="entry name" value="Homeodomain-like_sf"/>
</dbReference>
<dbReference type="InterPro" id="IPR050201">
    <property type="entry name" value="Bacterial_glucokinase"/>
</dbReference>
<evidence type="ECO:0000256" key="11">
    <source>
        <dbReference type="SAM" id="MobiDB-lite"/>
    </source>
</evidence>
<evidence type="ECO:0000256" key="2">
    <source>
        <dbReference type="ARBA" id="ARBA00022679"/>
    </source>
</evidence>
<keyword evidence="7" id="KW-0804">Transcription</keyword>
<dbReference type="SUPFAM" id="SSF46689">
    <property type="entry name" value="Homeodomain-like"/>
    <property type="match status" value="1"/>
</dbReference>
<dbReference type="InterPro" id="IPR003836">
    <property type="entry name" value="Glucokinase"/>
</dbReference>
<evidence type="ECO:0000259" key="13">
    <source>
        <dbReference type="PROSITE" id="PS51464"/>
    </source>
</evidence>
<dbReference type="Gene3D" id="3.30.420.40">
    <property type="match status" value="1"/>
</dbReference>
<dbReference type="SUPFAM" id="SSF53697">
    <property type="entry name" value="SIS domain"/>
    <property type="match status" value="1"/>
</dbReference>
<dbReference type="Proteomes" id="UP001589844">
    <property type="component" value="Unassembled WGS sequence"/>
</dbReference>
<keyword evidence="10" id="KW-0067">ATP-binding</keyword>
<reference evidence="14 15" key="1">
    <citation type="submission" date="2024-09" db="EMBL/GenBank/DDBJ databases">
        <authorList>
            <person name="Sun Q."/>
            <person name="Mori K."/>
        </authorList>
    </citation>
    <scope>NUCLEOTIDE SEQUENCE [LARGE SCALE GENOMIC DNA]</scope>
    <source>
        <strain evidence="14 15">CCM 8677</strain>
    </source>
</reference>
<keyword evidence="10" id="KW-0547">Nucleotide-binding</keyword>
<accession>A0ABV6IBD9</accession>
<dbReference type="InterPro" id="IPR043129">
    <property type="entry name" value="ATPase_NBD"/>
</dbReference>
<evidence type="ECO:0000313" key="15">
    <source>
        <dbReference type="Proteomes" id="UP001589844"/>
    </source>
</evidence>
<comment type="subcellular location">
    <subcellularLocation>
        <location evidence="10">Cytoplasm</location>
    </subcellularLocation>
</comment>
<feature type="binding site" evidence="10">
    <location>
        <begin position="23"/>
        <end position="28"/>
    </location>
    <ligand>
        <name>ATP</name>
        <dbReference type="ChEBI" id="CHEBI:30616"/>
    </ligand>
</feature>
<comment type="catalytic activity">
    <reaction evidence="9 10">
        <text>D-glucose + ATP = D-glucose 6-phosphate + ADP + H(+)</text>
        <dbReference type="Rhea" id="RHEA:17825"/>
        <dbReference type="ChEBI" id="CHEBI:4167"/>
        <dbReference type="ChEBI" id="CHEBI:15378"/>
        <dbReference type="ChEBI" id="CHEBI:30616"/>
        <dbReference type="ChEBI" id="CHEBI:61548"/>
        <dbReference type="ChEBI" id="CHEBI:456216"/>
        <dbReference type="EC" id="2.7.1.2"/>
    </reaction>
</comment>
<evidence type="ECO:0000313" key="14">
    <source>
        <dbReference type="EMBL" id="MFC0349108.1"/>
    </source>
</evidence>
<feature type="region of interest" description="Disordered" evidence="11">
    <location>
        <begin position="630"/>
        <end position="653"/>
    </location>
</feature>
<evidence type="ECO:0000256" key="9">
    <source>
        <dbReference type="ARBA" id="ARBA00049060"/>
    </source>
</evidence>
<dbReference type="NCBIfam" id="NF001416">
    <property type="entry name" value="PRK00292.1-3"/>
    <property type="match status" value="1"/>
</dbReference>
<keyword evidence="2 10" id="KW-0808">Transferase</keyword>
<dbReference type="InterPro" id="IPR000281">
    <property type="entry name" value="HTH_RpiR"/>
</dbReference>
<dbReference type="PROSITE" id="PS51464">
    <property type="entry name" value="SIS"/>
    <property type="match status" value="1"/>
</dbReference>
<dbReference type="CDD" id="cd05013">
    <property type="entry name" value="SIS_RpiR"/>
    <property type="match status" value="1"/>
</dbReference>
<comment type="caution">
    <text evidence="14">The sequence shown here is derived from an EMBL/GenBank/DDBJ whole genome shotgun (WGS) entry which is preliminary data.</text>
</comment>
<name>A0ABV6IBD9_9BURK</name>
<evidence type="ECO:0000256" key="3">
    <source>
        <dbReference type="ARBA" id="ARBA00022777"/>
    </source>
</evidence>
<evidence type="ECO:0000256" key="1">
    <source>
        <dbReference type="ARBA" id="ARBA00007693"/>
    </source>
</evidence>
<gene>
    <name evidence="10" type="primary">glk</name>
    <name evidence="14" type="ORF">ACFFJH_04780</name>
</gene>
<dbReference type="HAMAP" id="MF_00524">
    <property type="entry name" value="Glucokinase"/>
    <property type="match status" value="1"/>
</dbReference>
<evidence type="ECO:0000259" key="12">
    <source>
        <dbReference type="PROSITE" id="PS51071"/>
    </source>
</evidence>
<dbReference type="EMBL" id="JBHLXJ010000004">
    <property type="protein sequence ID" value="MFC0349108.1"/>
    <property type="molecule type" value="Genomic_DNA"/>
</dbReference>
<keyword evidence="10" id="KW-0963">Cytoplasm</keyword>
<dbReference type="InterPro" id="IPR035472">
    <property type="entry name" value="RpiR-like_SIS"/>
</dbReference>
<dbReference type="PANTHER" id="PTHR47690:SF1">
    <property type="entry name" value="GLUCOKINASE"/>
    <property type="match status" value="1"/>
</dbReference>
<dbReference type="Pfam" id="PF01380">
    <property type="entry name" value="SIS"/>
    <property type="match status" value="1"/>
</dbReference>
<dbReference type="NCBIfam" id="TIGR00749">
    <property type="entry name" value="glk"/>
    <property type="match status" value="1"/>
</dbReference>
<keyword evidence="8" id="KW-0511">Multifunctional enzyme</keyword>
<dbReference type="Pfam" id="PF02685">
    <property type="entry name" value="Glucokinase"/>
    <property type="match status" value="1"/>
</dbReference>
<comment type="similarity">
    <text evidence="10">Belongs to the bacterial glucokinase family.</text>
</comment>
<protein>
    <recommendedName>
        <fullName evidence="10">Glucokinase</fullName>
        <ecNumber evidence="10">2.7.1.2</ecNumber>
    </recommendedName>
    <alternativeName>
        <fullName evidence="10">Glucose kinase</fullName>
    </alternativeName>
</protein>
<keyword evidence="5" id="KW-0238">DNA-binding</keyword>
<dbReference type="GO" id="GO:0004340">
    <property type="term" value="F:glucokinase activity"/>
    <property type="evidence" value="ECO:0007669"/>
    <property type="project" value="UniProtKB-EC"/>
</dbReference>
<evidence type="ECO:0000256" key="6">
    <source>
        <dbReference type="ARBA" id="ARBA00023152"/>
    </source>
</evidence>
<dbReference type="InterPro" id="IPR036388">
    <property type="entry name" value="WH-like_DNA-bd_sf"/>
</dbReference>
<dbReference type="Gene3D" id="1.10.10.10">
    <property type="entry name" value="Winged helix-like DNA-binding domain superfamily/Winged helix DNA-binding domain"/>
    <property type="match status" value="1"/>
</dbReference>
<dbReference type="Gene3D" id="3.40.367.20">
    <property type="match status" value="1"/>
</dbReference>
<dbReference type="RefSeq" id="WP_390210463.1">
    <property type="nucleotide sequence ID" value="NZ_JBHLXJ010000004.1"/>
</dbReference>
<evidence type="ECO:0000256" key="4">
    <source>
        <dbReference type="ARBA" id="ARBA00023015"/>
    </source>
</evidence>
<dbReference type="PANTHER" id="PTHR47690">
    <property type="entry name" value="GLUCOKINASE"/>
    <property type="match status" value="1"/>
</dbReference>
<evidence type="ECO:0000256" key="10">
    <source>
        <dbReference type="HAMAP-Rule" id="MF_00524"/>
    </source>
</evidence>
<evidence type="ECO:0000256" key="8">
    <source>
        <dbReference type="ARBA" id="ARBA00023268"/>
    </source>
</evidence>
<dbReference type="PROSITE" id="PS51071">
    <property type="entry name" value="HTH_RPIR"/>
    <property type="match status" value="1"/>
</dbReference>
<feature type="domain" description="SIS" evidence="13">
    <location>
        <begin position="462"/>
        <end position="601"/>
    </location>
</feature>
<comment type="similarity">
    <text evidence="1">In the N-terminal section; belongs to the bacterial glucokinase family.</text>
</comment>
<dbReference type="Gene3D" id="3.40.50.10490">
    <property type="entry name" value="Glucose-6-phosphate isomerase like protein, domain 1"/>
    <property type="match status" value="1"/>
</dbReference>
<dbReference type="InterPro" id="IPR001347">
    <property type="entry name" value="SIS_dom"/>
</dbReference>
<dbReference type="SUPFAM" id="SSF53067">
    <property type="entry name" value="Actin-like ATPase domain"/>
    <property type="match status" value="1"/>
</dbReference>
<dbReference type="EC" id="2.7.1.2" evidence="10"/>
<keyword evidence="15" id="KW-1185">Reference proteome</keyword>
<keyword evidence="4" id="KW-0805">Transcription regulation</keyword>
<feature type="domain" description="HTH rpiR-type" evidence="12">
    <location>
        <begin position="342"/>
        <end position="418"/>
    </location>
</feature>
<keyword evidence="6 10" id="KW-0324">Glycolysis</keyword>
<dbReference type="InterPro" id="IPR046348">
    <property type="entry name" value="SIS_dom_sf"/>
</dbReference>
<dbReference type="Pfam" id="PF01418">
    <property type="entry name" value="HTH_6"/>
    <property type="match status" value="1"/>
</dbReference>
<proteinExistence type="inferred from homology"/>
<evidence type="ECO:0000256" key="5">
    <source>
        <dbReference type="ARBA" id="ARBA00023125"/>
    </source>
</evidence>